<accession>A0ACB8DHL1</accession>
<organism evidence="1 2">
    <name type="scientific">Dermacentor silvarum</name>
    <name type="common">Tick</name>
    <dbReference type="NCBI Taxonomy" id="543639"/>
    <lineage>
        <taxon>Eukaryota</taxon>
        <taxon>Metazoa</taxon>
        <taxon>Ecdysozoa</taxon>
        <taxon>Arthropoda</taxon>
        <taxon>Chelicerata</taxon>
        <taxon>Arachnida</taxon>
        <taxon>Acari</taxon>
        <taxon>Parasitiformes</taxon>
        <taxon>Ixodida</taxon>
        <taxon>Ixodoidea</taxon>
        <taxon>Ixodidae</taxon>
        <taxon>Rhipicephalinae</taxon>
        <taxon>Dermacentor</taxon>
    </lineage>
</organism>
<protein>
    <submittedName>
        <fullName evidence="1">Uncharacterized protein</fullName>
    </submittedName>
</protein>
<sequence length="265" mass="30515">MLSTPNTLLLAGCKNSQKIEVTKNFLIMLNMTEKNSIERNTKLFASQLTTDSLRVTLMSVLDIITLLLDKDVRYVLTAKLNQDPLEAWMAEQRTENEKRKQEELKLQYEKEQDLYNNRSMVSKESKEKLSLNFMYEAPPGVKREHQKEDDEPEFKFEWQRKYNAPREDFAKDNKEIRDQPFGIPVRNVRCIKCHNWGHINTDRECPMFNQASTSSGDTRSYSASRAGVAAGTEAFCRAEARIGCPACDKLDKFSPSDASDKRIVV</sequence>
<name>A0ACB8DHL1_DERSI</name>
<gene>
    <name evidence="1" type="ORF">HPB49_025266</name>
</gene>
<comment type="caution">
    <text evidence="1">The sequence shown here is derived from an EMBL/GenBank/DDBJ whole genome shotgun (WGS) entry which is preliminary data.</text>
</comment>
<proteinExistence type="predicted"/>
<reference evidence="1" key="1">
    <citation type="submission" date="2020-05" db="EMBL/GenBank/DDBJ databases">
        <title>Large-scale comparative analyses of tick genomes elucidate their genetic diversity and vector capacities.</title>
        <authorList>
            <person name="Jia N."/>
            <person name="Wang J."/>
            <person name="Shi W."/>
            <person name="Du L."/>
            <person name="Sun Y."/>
            <person name="Zhan W."/>
            <person name="Jiang J."/>
            <person name="Wang Q."/>
            <person name="Zhang B."/>
            <person name="Ji P."/>
            <person name="Sakyi L.B."/>
            <person name="Cui X."/>
            <person name="Yuan T."/>
            <person name="Jiang B."/>
            <person name="Yang W."/>
            <person name="Lam T.T.-Y."/>
            <person name="Chang Q."/>
            <person name="Ding S."/>
            <person name="Wang X."/>
            <person name="Zhu J."/>
            <person name="Ruan X."/>
            <person name="Zhao L."/>
            <person name="Wei J."/>
            <person name="Que T."/>
            <person name="Du C."/>
            <person name="Cheng J."/>
            <person name="Dai P."/>
            <person name="Han X."/>
            <person name="Huang E."/>
            <person name="Gao Y."/>
            <person name="Liu J."/>
            <person name="Shao H."/>
            <person name="Ye R."/>
            <person name="Li L."/>
            <person name="Wei W."/>
            <person name="Wang X."/>
            <person name="Wang C."/>
            <person name="Yang T."/>
            <person name="Huo Q."/>
            <person name="Li W."/>
            <person name="Guo W."/>
            <person name="Chen H."/>
            <person name="Zhou L."/>
            <person name="Ni X."/>
            <person name="Tian J."/>
            <person name="Zhou Y."/>
            <person name="Sheng Y."/>
            <person name="Liu T."/>
            <person name="Pan Y."/>
            <person name="Xia L."/>
            <person name="Li J."/>
            <person name="Zhao F."/>
            <person name="Cao W."/>
        </authorList>
    </citation>
    <scope>NUCLEOTIDE SEQUENCE</scope>
    <source>
        <strain evidence="1">Dsil-2018</strain>
    </source>
</reference>
<keyword evidence="2" id="KW-1185">Reference proteome</keyword>
<dbReference type="EMBL" id="CM023471">
    <property type="protein sequence ID" value="KAH7967511.1"/>
    <property type="molecule type" value="Genomic_DNA"/>
</dbReference>
<dbReference type="Proteomes" id="UP000821865">
    <property type="component" value="Chromosome 2"/>
</dbReference>
<evidence type="ECO:0000313" key="2">
    <source>
        <dbReference type="Proteomes" id="UP000821865"/>
    </source>
</evidence>
<evidence type="ECO:0000313" key="1">
    <source>
        <dbReference type="EMBL" id="KAH7967511.1"/>
    </source>
</evidence>